<accession>A0A8J4DA05</accession>
<dbReference type="PANTHER" id="PTHR44329">
    <property type="entry name" value="SERINE/THREONINE-PROTEIN KINASE TNNI3K-RELATED"/>
    <property type="match status" value="1"/>
</dbReference>
<evidence type="ECO:0000313" key="3">
    <source>
        <dbReference type="EMBL" id="GIL95024.1"/>
    </source>
</evidence>
<sequence>REATDAQLHTSTVFALYLVSGDMLPQSVLQAVAAEGKLLLGLLLDGVGAAVAEGGRAAAELRALHLQLLDLQSGPLCTTPPSSIPDRGKPMGRVPSGSKPTTRHADTHGSGVASAVVGAMRPGSAHQPGLLRTLMSAGADSSGRRVITATVASLPALSREDTFDLEHEGAPHLQWMTSSPELALEEAPGPSQLEVLVSTMRSHLGTTIADVEAASEAIRNAAIQDLSALDLQELIGQGGQGVVFKGLLHGLETAVKLNVCRDGEPLEEDELCSSATEKAAGTACDGDGLMTTAELEELAARLRKAKRGAMEHALTPTLSHPNIVQAYATFSNVVSIKCTYRGDRQPRLRLVARDDAILANLSKPGPLNQVICFEYCDCGTLLDAAHMGAFRRRGASASAAIARPALVPLYMSLLEVALALRYLHARRLVHCDLKPSNVLLKGSNRDVRGWTCKLSDFGCTRLMTEMPQPAQLTAAGSKHSHAPPPTSLGFRMAMPLGTMSYMAPEVFLKDQILTAAVDIYAFGILMYELLLCHVPYNDVPPSDIPHKVVRCHLRPEFHPLSPPDYCSLASRCWSASPSRRPSASDLVTEVESLLKLARKDEAMRPSGQPSVSLRPSVVMATAAE</sequence>
<evidence type="ECO:0000256" key="1">
    <source>
        <dbReference type="SAM" id="MobiDB-lite"/>
    </source>
</evidence>
<dbReference type="InterPro" id="IPR051681">
    <property type="entry name" value="Ser/Thr_Kinases-Pseudokinases"/>
</dbReference>
<feature type="region of interest" description="Disordered" evidence="1">
    <location>
        <begin position="80"/>
        <end position="110"/>
    </location>
</feature>
<dbReference type="Gene3D" id="1.10.510.10">
    <property type="entry name" value="Transferase(Phosphotransferase) domain 1"/>
    <property type="match status" value="1"/>
</dbReference>
<dbReference type="Proteomes" id="UP000722791">
    <property type="component" value="Unassembled WGS sequence"/>
</dbReference>
<dbReference type="PANTHER" id="PTHR44329:SF214">
    <property type="entry name" value="PROTEIN KINASE DOMAIN-CONTAINING PROTEIN"/>
    <property type="match status" value="1"/>
</dbReference>
<dbReference type="InterPro" id="IPR008271">
    <property type="entry name" value="Ser/Thr_kinase_AS"/>
</dbReference>
<dbReference type="EMBL" id="BNCQ01000002">
    <property type="protein sequence ID" value="GIL95024.1"/>
    <property type="molecule type" value="Genomic_DNA"/>
</dbReference>
<gene>
    <name evidence="3" type="ORF">Vretimale_1134</name>
</gene>
<evidence type="ECO:0000259" key="2">
    <source>
        <dbReference type="PROSITE" id="PS50011"/>
    </source>
</evidence>
<dbReference type="SMART" id="SM00220">
    <property type="entry name" value="S_TKc"/>
    <property type="match status" value="1"/>
</dbReference>
<dbReference type="SUPFAM" id="SSF56112">
    <property type="entry name" value="Protein kinase-like (PK-like)"/>
    <property type="match status" value="1"/>
</dbReference>
<comment type="caution">
    <text evidence="3">The sequence shown here is derived from an EMBL/GenBank/DDBJ whole genome shotgun (WGS) entry which is preliminary data.</text>
</comment>
<organism evidence="3 4">
    <name type="scientific">Volvox reticuliferus</name>
    <dbReference type="NCBI Taxonomy" id="1737510"/>
    <lineage>
        <taxon>Eukaryota</taxon>
        <taxon>Viridiplantae</taxon>
        <taxon>Chlorophyta</taxon>
        <taxon>core chlorophytes</taxon>
        <taxon>Chlorophyceae</taxon>
        <taxon>CS clade</taxon>
        <taxon>Chlamydomonadales</taxon>
        <taxon>Volvocaceae</taxon>
        <taxon>Volvox</taxon>
    </lineage>
</organism>
<proteinExistence type="predicted"/>
<dbReference type="Pfam" id="PF00069">
    <property type="entry name" value="Pkinase"/>
    <property type="match status" value="1"/>
</dbReference>
<reference evidence="3" key="1">
    <citation type="journal article" date="2021" name="Proc. Natl. Acad. Sci. U.S.A.">
        <title>Three genomes in the algal genus Volvox reveal the fate of a haploid sex-determining region after a transition to homothallism.</title>
        <authorList>
            <person name="Yamamoto K."/>
            <person name="Hamaji T."/>
            <person name="Kawai-Toyooka H."/>
            <person name="Matsuzaki R."/>
            <person name="Takahashi F."/>
            <person name="Nishimura Y."/>
            <person name="Kawachi M."/>
            <person name="Noguchi H."/>
            <person name="Minakuchi Y."/>
            <person name="Umen J.G."/>
            <person name="Toyoda A."/>
            <person name="Nozaki H."/>
        </authorList>
    </citation>
    <scope>NUCLEOTIDE SEQUENCE</scope>
    <source>
        <strain evidence="3">NIES-3785</strain>
    </source>
</reference>
<dbReference type="PROSITE" id="PS00108">
    <property type="entry name" value="PROTEIN_KINASE_ST"/>
    <property type="match status" value="1"/>
</dbReference>
<protein>
    <recommendedName>
        <fullName evidence="2">Protein kinase domain-containing protein</fullName>
    </recommendedName>
</protein>
<name>A0A8J4DA05_9CHLO</name>
<dbReference type="InterPro" id="IPR000719">
    <property type="entry name" value="Prot_kinase_dom"/>
</dbReference>
<dbReference type="InterPro" id="IPR011009">
    <property type="entry name" value="Kinase-like_dom_sf"/>
</dbReference>
<feature type="non-terminal residue" evidence="3">
    <location>
        <position position="624"/>
    </location>
</feature>
<dbReference type="PROSITE" id="PS50011">
    <property type="entry name" value="PROTEIN_KINASE_DOM"/>
    <property type="match status" value="1"/>
</dbReference>
<dbReference type="GO" id="GO:0004674">
    <property type="term" value="F:protein serine/threonine kinase activity"/>
    <property type="evidence" value="ECO:0007669"/>
    <property type="project" value="TreeGrafter"/>
</dbReference>
<dbReference type="GO" id="GO:0005524">
    <property type="term" value="F:ATP binding"/>
    <property type="evidence" value="ECO:0007669"/>
    <property type="project" value="InterPro"/>
</dbReference>
<dbReference type="AlphaFoldDB" id="A0A8J4DA05"/>
<feature type="non-terminal residue" evidence="3">
    <location>
        <position position="1"/>
    </location>
</feature>
<dbReference type="Gene3D" id="3.30.200.20">
    <property type="entry name" value="Phosphorylase Kinase, domain 1"/>
    <property type="match status" value="1"/>
</dbReference>
<evidence type="ECO:0000313" key="4">
    <source>
        <dbReference type="Proteomes" id="UP000722791"/>
    </source>
</evidence>
<feature type="domain" description="Protein kinase" evidence="2">
    <location>
        <begin position="229"/>
        <end position="594"/>
    </location>
</feature>